<comment type="caution">
    <text evidence="1">The sequence shown here is derived from an EMBL/GenBank/DDBJ whole genome shotgun (WGS) entry which is preliminary data.</text>
</comment>
<dbReference type="AlphaFoldDB" id="M5U977"/>
<keyword evidence="2" id="KW-1185">Reference proteome</keyword>
<gene>
    <name evidence="1" type="ORF">RSSM_06033</name>
</gene>
<evidence type="ECO:0000313" key="2">
    <source>
        <dbReference type="Proteomes" id="UP000011885"/>
    </source>
</evidence>
<dbReference type="EMBL" id="ANOH01000426">
    <property type="protein sequence ID" value="EMI52533.1"/>
    <property type="molecule type" value="Genomic_DNA"/>
</dbReference>
<reference evidence="1 2" key="1">
    <citation type="journal article" date="2013" name="Mar. Genomics">
        <title>Expression of sulfatases in Rhodopirellula baltica and the diversity of sulfatases in the genus Rhodopirellula.</title>
        <authorList>
            <person name="Wegner C.E."/>
            <person name="Richter-Heitmann T."/>
            <person name="Klindworth A."/>
            <person name="Klockow C."/>
            <person name="Richter M."/>
            <person name="Achstetter T."/>
            <person name="Glockner F.O."/>
            <person name="Harder J."/>
        </authorList>
    </citation>
    <scope>NUCLEOTIDE SEQUENCE [LARGE SCALE GENOMIC DNA]</scope>
    <source>
        <strain evidence="1 2">SM41</strain>
    </source>
</reference>
<dbReference type="PATRIC" id="fig|1263870.3.peg.6390"/>
<proteinExistence type="predicted"/>
<sequence>MQDPQSPLQEAHCPVLQAPLPQAPVEHVPVLQLLQSPAGAAQVEHPPRVLWWRHPVLRAITPSIDPIKSQRFILESLYLAVSCVV</sequence>
<name>M5U977_9BACT</name>
<protein>
    <submittedName>
        <fullName evidence="1">Uncharacterized protein</fullName>
    </submittedName>
</protein>
<dbReference type="Proteomes" id="UP000011885">
    <property type="component" value="Unassembled WGS sequence"/>
</dbReference>
<organism evidence="1 2">
    <name type="scientific">Rhodopirellula sallentina SM41</name>
    <dbReference type="NCBI Taxonomy" id="1263870"/>
    <lineage>
        <taxon>Bacteria</taxon>
        <taxon>Pseudomonadati</taxon>
        <taxon>Planctomycetota</taxon>
        <taxon>Planctomycetia</taxon>
        <taxon>Pirellulales</taxon>
        <taxon>Pirellulaceae</taxon>
        <taxon>Rhodopirellula</taxon>
    </lineage>
</organism>
<accession>M5U977</accession>
<evidence type="ECO:0000313" key="1">
    <source>
        <dbReference type="EMBL" id="EMI52533.1"/>
    </source>
</evidence>